<accession>A0AAV1IFL3</accession>
<sequence>MMITEADIPMAGDVPLMTYTAPPLQLEVAKLVQGDHLPTYAVHTRRVQRIWGAACDALLSDQAAMSELQDFSPDLIVGTPFFVCTSMVAAKLGVPYVTISPGGLMADEFQPWYVSAWNLFISARPSYNPDMLGRFSHPKSFLARAQHILSALRIQGDDFIFTRPFLRSLAKKHGLDMTSEPARQLELMHLIGGDFALEQPRPLPPKVKLVGALMPRPAKPLPSEVEEFVKGAGGHGTILISLGTHAVMSQREILAVAEAMGRLPQRVIWKMGDKEVAQAGGLSALNLTANIKVMPWVPQNDILGHPSTKAFLSHMGANGLNEAAYHGVPLVAMPFFADQHLNALKAVNKGIGVTLDRMSMTDRDVHEAFSAVIQDRRFGEAAGRVSRIMRARKRSPLQEAGDWIEHALEIGGASYLRTPEEELSWVVLNNLDVYAAFAAAAAAALLGVVLAVRRLHRSLLQASSATPNSSKKAL</sequence>
<proteinExistence type="inferred from homology"/>
<evidence type="ECO:0000256" key="2">
    <source>
        <dbReference type="ARBA" id="ARBA00022676"/>
    </source>
</evidence>
<evidence type="ECO:0000256" key="1">
    <source>
        <dbReference type="ARBA" id="ARBA00009995"/>
    </source>
</evidence>
<dbReference type="Pfam" id="PF00201">
    <property type="entry name" value="UDPGT"/>
    <property type="match status" value="1"/>
</dbReference>
<keyword evidence="6" id="KW-1185">Reference proteome</keyword>
<keyword evidence="4" id="KW-0812">Transmembrane</keyword>
<dbReference type="FunFam" id="3.40.50.2000:FF:000021">
    <property type="entry name" value="UDP-glucuronosyltransferase"/>
    <property type="match status" value="1"/>
</dbReference>
<keyword evidence="3" id="KW-0808">Transferase</keyword>
<dbReference type="PANTHER" id="PTHR48043:SF145">
    <property type="entry name" value="FI06409P-RELATED"/>
    <property type="match status" value="1"/>
</dbReference>
<evidence type="ECO:0000256" key="4">
    <source>
        <dbReference type="SAM" id="Phobius"/>
    </source>
</evidence>
<name>A0AAV1IFL3_9CHLO</name>
<dbReference type="PANTHER" id="PTHR48043">
    <property type="entry name" value="EG:EG0003.4 PROTEIN-RELATED"/>
    <property type="match status" value="1"/>
</dbReference>
<gene>
    <name evidence="5" type="ORF">CVIRNUC_009349</name>
</gene>
<evidence type="ECO:0000313" key="6">
    <source>
        <dbReference type="Proteomes" id="UP001314263"/>
    </source>
</evidence>
<reference evidence="5 6" key="1">
    <citation type="submission" date="2023-10" db="EMBL/GenBank/DDBJ databases">
        <authorList>
            <person name="Maclean D."/>
            <person name="Macfadyen A."/>
        </authorList>
    </citation>
    <scope>NUCLEOTIDE SEQUENCE [LARGE SCALE GENOMIC DNA]</scope>
</reference>
<evidence type="ECO:0000313" key="5">
    <source>
        <dbReference type="EMBL" id="CAK0786136.1"/>
    </source>
</evidence>
<dbReference type="Gene3D" id="3.40.50.2000">
    <property type="entry name" value="Glycogen Phosphorylase B"/>
    <property type="match status" value="2"/>
</dbReference>
<evidence type="ECO:0000256" key="3">
    <source>
        <dbReference type="ARBA" id="ARBA00022679"/>
    </source>
</evidence>
<dbReference type="EMBL" id="CAUYUE010000014">
    <property type="protein sequence ID" value="CAK0786136.1"/>
    <property type="molecule type" value="Genomic_DNA"/>
</dbReference>
<protein>
    <submittedName>
        <fullName evidence="5">Uncharacterized protein</fullName>
    </submittedName>
</protein>
<dbReference type="CDD" id="cd03784">
    <property type="entry name" value="GT1_Gtf-like"/>
    <property type="match status" value="1"/>
</dbReference>
<dbReference type="Proteomes" id="UP001314263">
    <property type="component" value="Unassembled WGS sequence"/>
</dbReference>
<dbReference type="AlphaFoldDB" id="A0AAV1IFL3"/>
<organism evidence="5 6">
    <name type="scientific">Coccomyxa viridis</name>
    <dbReference type="NCBI Taxonomy" id="1274662"/>
    <lineage>
        <taxon>Eukaryota</taxon>
        <taxon>Viridiplantae</taxon>
        <taxon>Chlorophyta</taxon>
        <taxon>core chlorophytes</taxon>
        <taxon>Trebouxiophyceae</taxon>
        <taxon>Trebouxiophyceae incertae sedis</taxon>
        <taxon>Coccomyxaceae</taxon>
        <taxon>Coccomyxa</taxon>
    </lineage>
</organism>
<dbReference type="GO" id="GO:0008194">
    <property type="term" value="F:UDP-glycosyltransferase activity"/>
    <property type="evidence" value="ECO:0007669"/>
    <property type="project" value="InterPro"/>
</dbReference>
<dbReference type="InterPro" id="IPR002213">
    <property type="entry name" value="UDP_glucos_trans"/>
</dbReference>
<keyword evidence="4" id="KW-0472">Membrane</keyword>
<keyword evidence="4" id="KW-1133">Transmembrane helix</keyword>
<comment type="similarity">
    <text evidence="1">Belongs to the UDP-glycosyltransferase family.</text>
</comment>
<dbReference type="SUPFAM" id="SSF53756">
    <property type="entry name" value="UDP-Glycosyltransferase/glycogen phosphorylase"/>
    <property type="match status" value="1"/>
</dbReference>
<feature type="transmembrane region" description="Helical" evidence="4">
    <location>
        <begin position="433"/>
        <end position="452"/>
    </location>
</feature>
<keyword evidence="2" id="KW-0328">Glycosyltransferase</keyword>
<comment type="caution">
    <text evidence="5">The sequence shown here is derived from an EMBL/GenBank/DDBJ whole genome shotgun (WGS) entry which is preliminary data.</text>
</comment>
<dbReference type="InterPro" id="IPR050271">
    <property type="entry name" value="UDP-glycosyltransferase"/>
</dbReference>